<evidence type="ECO:0000256" key="1">
    <source>
        <dbReference type="SAM" id="MobiDB-lite"/>
    </source>
</evidence>
<feature type="compositionally biased region" description="Low complexity" evidence="1">
    <location>
        <begin position="1"/>
        <end position="16"/>
    </location>
</feature>
<dbReference type="Proteomes" id="UP000009138">
    <property type="component" value="Unassembled WGS sequence"/>
</dbReference>
<proteinExistence type="predicted"/>
<dbReference type="EMBL" id="CH476745">
    <property type="protein sequence ID" value="EIE90002.1"/>
    <property type="molecule type" value="Genomic_DNA"/>
</dbReference>
<evidence type="ECO:0000313" key="3">
    <source>
        <dbReference type="Proteomes" id="UP000009138"/>
    </source>
</evidence>
<keyword evidence="3" id="KW-1185">Reference proteome</keyword>
<dbReference type="RefSeq" id="XP_067525398.1">
    <property type="nucleotide sequence ID" value="XM_067669297.1"/>
</dbReference>
<dbReference type="VEuPathDB" id="FungiDB:RO3G_14713"/>
<name>I1CNH2_RHIO9</name>
<dbReference type="GeneID" id="93621678"/>
<gene>
    <name evidence="2" type="ORF">RO3G_14713</name>
</gene>
<reference evidence="2 3" key="1">
    <citation type="journal article" date="2009" name="PLoS Genet.">
        <title>Genomic analysis of the basal lineage fungus Rhizopus oryzae reveals a whole-genome duplication.</title>
        <authorList>
            <person name="Ma L.-J."/>
            <person name="Ibrahim A.S."/>
            <person name="Skory C."/>
            <person name="Grabherr M.G."/>
            <person name="Burger G."/>
            <person name="Butler M."/>
            <person name="Elias M."/>
            <person name="Idnurm A."/>
            <person name="Lang B.F."/>
            <person name="Sone T."/>
            <person name="Abe A."/>
            <person name="Calvo S.E."/>
            <person name="Corrochano L.M."/>
            <person name="Engels R."/>
            <person name="Fu J."/>
            <person name="Hansberg W."/>
            <person name="Kim J.-M."/>
            <person name="Kodira C.D."/>
            <person name="Koehrsen M.J."/>
            <person name="Liu B."/>
            <person name="Miranda-Saavedra D."/>
            <person name="O'Leary S."/>
            <person name="Ortiz-Castellanos L."/>
            <person name="Poulter R."/>
            <person name="Rodriguez-Romero J."/>
            <person name="Ruiz-Herrera J."/>
            <person name="Shen Y.-Q."/>
            <person name="Zeng Q."/>
            <person name="Galagan J."/>
            <person name="Birren B.W."/>
            <person name="Cuomo C.A."/>
            <person name="Wickes B.L."/>
        </authorList>
    </citation>
    <scope>NUCLEOTIDE SEQUENCE [LARGE SCALE GENOMIC DNA]</scope>
    <source>
        <strain evidence="3">RA 99-880 / ATCC MYA-4621 / FGSC 9543 / NRRL 43880</strain>
    </source>
</reference>
<protein>
    <submittedName>
        <fullName evidence="2">Uncharacterized protein</fullName>
    </submittedName>
</protein>
<dbReference type="AlphaFoldDB" id="I1CNH2"/>
<dbReference type="OrthoDB" id="10628452at2759"/>
<dbReference type="OMA" id="RQTTNQN"/>
<accession>I1CNH2</accession>
<dbReference type="InParanoid" id="I1CNH2"/>
<sequence length="271" mass="30428">MLHGQTTNQNSPSPSSTRHEPPASTRTTTSAELWRTFTAHARGFRGANLTVFENVEAKAAVRDRNQDQLWVQSNEMNSAVFDLKQLSVLPADFYEALANQYPSTIGQFHVGIAVGGYTVIGTPTLPPISSIYRVSLEKLPLMRPDSLTPLLTEALSRYGTVLHVGLYRDPVSRLFFGKGYALIDTAPEDRTVLPLSHEIDLTSQRLTLPQKIVHFEPPFTHFVLNLLRIIPNQRSAQTIMKHCFSAIYYTVSISRAMRKCWKISNQKSKSK</sequence>
<organism evidence="2 3">
    <name type="scientific">Rhizopus delemar (strain RA 99-880 / ATCC MYA-4621 / FGSC 9543 / NRRL 43880)</name>
    <name type="common">Mucormycosis agent</name>
    <name type="synonym">Rhizopus arrhizus var. delemar</name>
    <dbReference type="NCBI Taxonomy" id="246409"/>
    <lineage>
        <taxon>Eukaryota</taxon>
        <taxon>Fungi</taxon>
        <taxon>Fungi incertae sedis</taxon>
        <taxon>Mucoromycota</taxon>
        <taxon>Mucoromycotina</taxon>
        <taxon>Mucoromycetes</taxon>
        <taxon>Mucorales</taxon>
        <taxon>Mucorineae</taxon>
        <taxon>Rhizopodaceae</taxon>
        <taxon>Rhizopus</taxon>
    </lineage>
</organism>
<evidence type="ECO:0000313" key="2">
    <source>
        <dbReference type="EMBL" id="EIE90002.1"/>
    </source>
</evidence>
<feature type="region of interest" description="Disordered" evidence="1">
    <location>
        <begin position="1"/>
        <end position="30"/>
    </location>
</feature>